<name>A0ABP7LJW5_9GAMM</name>
<dbReference type="RefSeq" id="WP_344703332.1">
    <property type="nucleotide sequence ID" value="NZ_BAAAZT010000058.1"/>
</dbReference>
<dbReference type="CDD" id="cd00431">
    <property type="entry name" value="cysteine_hydrolases"/>
    <property type="match status" value="1"/>
</dbReference>
<dbReference type="Proteomes" id="UP001500133">
    <property type="component" value="Unassembled WGS sequence"/>
</dbReference>
<dbReference type="InterPro" id="IPR050272">
    <property type="entry name" value="Isochorismatase-like_hydrls"/>
</dbReference>
<dbReference type="GO" id="GO:0016787">
    <property type="term" value="F:hydrolase activity"/>
    <property type="evidence" value="ECO:0007669"/>
    <property type="project" value="UniProtKB-KW"/>
</dbReference>
<dbReference type="PANTHER" id="PTHR43540">
    <property type="entry name" value="PEROXYUREIDOACRYLATE/UREIDOACRYLATE AMIDOHYDROLASE-RELATED"/>
    <property type="match status" value="1"/>
</dbReference>
<evidence type="ECO:0000313" key="3">
    <source>
        <dbReference type="EMBL" id="GAA3903326.1"/>
    </source>
</evidence>
<protein>
    <submittedName>
        <fullName evidence="3">Cysteine hydrolase</fullName>
    </submittedName>
</protein>
<accession>A0ABP7LJW5</accession>
<keyword evidence="4" id="KW-1185">Reference proteome</keyword>
<evidence type="ECO:0000313" key="4">
    <source>
        <dbReference type="Proteomes" id="UP001500133"/>
    </source>
</evidence>
<feature type="domain" description="Isochorismatase-like" evidence="2">
    <location>
        <begin position="5"/>
        <end position="177"/>
    </location>
</feature>
<evidence type="ECO:0000259" key="2">
    <source>
        <dbReference type="Pfam" id="PF00857"/>
    </source>
</evidence>
<dbReference type="Pfam" id="PF00857">
    <property type="entry name" value="Isochorismatase"/>
    <property type="match status" value="1"/>
</dbReference>
<proteinExistence type="predicted"/>
<organism evidence="3 4">
    <name type="scientific">Halomonas cibimaris</name>
    <dbReference type="NCBI Taxonomy" id="657012"/>
    <lineage>
        <taxon>Bacteria</taxon>
        <taxon>Pseudomonadati</taxon>
        <taxon>Pseudomonadota</taxon>
        <taxon>Gammaproteobacteria</taxon>
        <taxon>Oceanospirillales</taxon>
        <taxon>Halomonadaceae</taxon>
        <taxon>Halomonas</taxon>
    </lineage>
</organism>
<dbReference type="InterPro" id="IPR036380">
    <property type="entry name" value="Isochorismatase-like_sf"/>
</dbReference>
<sequence length="193" mass="21320">MRHQALLNIDYTRDFVADDGKLSCGAPGQALEDAIVHITDAFIEAGDEVFFAIDAHTENDPYHPEAKLFPPHNIIGTPGRALYGKLAEVYARHRDKAYVHYFDKTRYSAFVGTPLETKLRERGITELHLVGVCTDICILHTAIDAYNKGFDIVIHEKGVASFNPSGHAFALEHVANVLGGKVIRDTPEPLLQA</sequence>
<evidence type="ECO:0000256" key="1">
    <source>
        <dbReference type="ARBA" id="ARBA00022801"/>
    </source>
</evidence>
<reference evidence="4" key="1">
    <citation type="journal article" date="2019" name="Int. J. Syst. Evol. Microbiol.">
        <title>The Global Catalogue of Microorganisms (GCM) 10K type strain sequencing project: providing services to taxonomists for standard genome sequencing and annotation.</title>
        <authorList>
            <consortium name="The Broad Institute Genomics Platform"/>
            <consortium name="The Broad Institute Genome Sequencing Center for Infectious Disease"/>
            <person name="Wu L."/>
            <person name="Ma J."/>
        </authorList>
    </citation>
    <scope>NUCLEOTIDE SEQUENCE [LARGE SCALE GENOMIC DNA]</scope>
    <source>
        <strain evidence="4">JCM 16914</strain>
    </source>
</reference>
<gene>
    <name evidence="3" type="ORF">GCM10022228_11990</name>
</gene>
<dbReference type="EMBL" id="BAAAZT010000058">
    <property type="protein sequence ID" value="GAA3903326.1"/>
    <property type="molecule type" value="Genomic_DNA"/>
</dbReference>
<dbReference type="InterPro" id="IPR000868">
    <property type="entry name" value="Isochorismatase-like_dom"/>
</dbReference>
<comment type="caution">
    <text evidence="3">The sequence shown here is derived from an EMBL/GenBank/DDBJ whole genome shotgun (WGS) entry which is preliminary data.</text>
</comment>
<keyword evidence="1 3" id="KW-0378">Hydrolase</keyword>
<dbReference type="SUPFAM" id="SSF52499">
    <property type="entry name" value="Isochorismatase-like hydrolases"/>
    <property type="match status" value="1"/>
</dbReference>
<dbReference type="Gene3D" id="3.40.50.850">
    <property type="entry name" value="Isochorismatase-like"/>
    <property type="match status" value="1"/>
</dbReference>
<dbReference type="PANTHER" id="PTHR43540:SF10">
    <property type="entry name" value="ISOCHORISMATASE"/>
    <property type="match status" value="1"/>
</dbReference>